<accession>A0A2I1M1M6</accession>
<comment type="caution">
    <text evidence="1">The sequence shown here is derived from an EMBL/GenBank/DDBJ whole genome shotgun (WGS) entry which is preliminary data.</text>
</comment>
<gene>
    <name evidence="1" type="ORF">CYJ32_07405</name>
</gene>
<proteinExistence type="predicted"/>
<reference evidence="1 2" key="1">
    <citation type="submission" date="2017-12" db="EMBL/GenBank/DDBJ databases">
        <title>Phylogenetic diversity of female urinary microbiome.</title>
        <authorList>
            <person name="Thomas-White K."/>
            <person name="Wolfe A.J."/>
        </authorList>
    </citation>
    <scope>NUCLEOTIDE SEQUENCE [LARGE SCALE GENOMIC DNA]</scope>
    <source>
        <strain evidence="1 2">UMB0064</strain>
    </source>
</reference>
<sequence>MCPVCGLDPEFCHDKDKVKDIFAYADIETCYVGVMREERMRAYQKNHKDDDAPNSRLTRLVPYEYEIVDDDK</sequence>
<dbReference type="Proteomes" id="UP000242263">
    <property type="component" value="Unassembled WGS sequence"/>
</dbReference>
<evidence type="ECO:0000313" key="1">
    <source>
        <dbReference type="EMBL" id="PKZ14043.1"/>
    </source>
</evidence>
<organism evidence="1 2">
    <name type="scientific">Alloscardovia omnicolens</name>
    <dbReference type="NCBI Taxonomy" id="419015"/>
    <lineage>
        <taxon>Bacteria</taxon>
        <taxon>Bacillati</taxon>
        <taxon>Actinomycetota</taxon>
        <taxon>Actinomycetes</taxon>
        <taxon>Bifidobacteriales</taxon>
        <taxon>Bifidobacteriaceae</taxon>
        <taxon>Alloscardovia</taxon>
    </lineage>
</organism>
<dbReference type="AlphaFoldDB" id="A0A2I1M1M6"/>
<dbReference type="EMBL" id="PKGU01000006">
    <property type="protein sequence ID" value="PKZ14043.1"/>
    <property type="molecule type" value="Genomic_DNA"/>
</dbReference>
<protein>
    <submittedName>
        <fullName evidence="1">Uncharacterized protein</fullName>
    </submittedName>
</protein>
<name>A0A2I1M1M6_9BIFI</name>
<evidence type="ECO:0000313" key="2">
    <source>
        <dbReference type="Proteomes" id="UP000242263"/>
    </source>
</evidence>